<gene>
    <name evidence="4" type="ORF">FHR70_000254</name>
</gene>
<dbReference type="EMBL" id="JACHWB010000001">
    <property type="protein sequence ID" value="MBB3017214.1"/>
    <property type="molecule type" value="Genomic_DNA"/>
</dbReference>
<dbReference type="GO" id="GO:1901135">
    <property type="term" value="P:carbohydrate derivative metabolic process"/>
    <property type="evidence" value="ECO:0007669"/>
    <property type="project" value="InterPro"/>
</dbReference>
<evidence type="ECO:0000259" key="3">
    <source>
        <dbReference type="PROSITE" id="PS51464"/>
    </source>
</evidence>
<protein>
    <submittedName>
        <fullName evidence="4">Glucosamine--fructose-6-phosphate aminotransferase (Isomerizing)</fullName>
        <ecNumber evidence="4">2.6.1.16</ecNumber>
    </submittedName>
</protein>
<dbReference type="Proteomes" id="UP000532010">
    <property type="component" value="Unassembled WGS sequence"/>
</dbReference>
<proteinExistence type="predicted"/>
<dbReference type="CDD" id="cd05009">
    <property type="entry name" value="SIS_GlmS_GlmD_2"/>
    <property type="match status" value="1"/>
</dbReference>
<accession>A0A7W4VHB7</accession>
<evidence type="ECO:0000256" key="1">
    <source>
        <dbReference type="ARBA" id="ARBA00022576"/>
    </source>
</evidence>
<dbReference type="InterPro" id="IPR046348">
    <property type="entry name" value="SIS_dom_sf"/>
</dbReference>
<evidence type="ECO:0000313" key="4">
    <source>
        <dbReference type="EMBL" id="MBB3017214.1"/>
    </source>
</evidence>
<dbReference type="PANTHER" id="PTHR10937">
    <property type="entry name" value="GLUCOSAMINE--FRUCTOSE-6-PHOSPHATE AMINOTRANSFERASE, ISOMERIZING"/>
    <property type="match status" value="1"/>
</dbReference>
<dbReference type="Pfam" id="PF01380">
    <property type="entry name" value="SIS"/>
    <property type="match status" value="2"/>
</dbReference>
<dbReference type="PANTHER" id="PTHR10937:SF8">
    <property type="entry name" value="AMINOTRANSFERASE-RELATED"/>
    <property type="match status" value="1"/>
</dbReference>
<feature type="domain" description="SIS" evidence="3">
    <location>
        <begin position="41"/>
        <end position="189"/>
    </location>
</feature>
<keyword evidence="5" id="KW-1185">Reference proteome</keyword>
<dbReference type="Gene3D" id="3.40.50.10490">
    <property type="entry name" value="Glucose-6-phosphate isomerase like protein, domain 1"/>
    <property type="match status" value="2"/>
</dbReference>
<reference evidence="4 5" key="1">
    <citation type="submission" date="2020-08" db="EMBL/GenBank/DDBJ databases">
        <title>The Agave Microbiome: Exploring the role of microbial communities in plant adaptations to desert environments.</title>
        <authorList>
            <person name="Partida-Martinez L.P."/>
        </authorList>
    </citation>
    <scope>NUCLEOTIDE SEQUENCE [LARGE SCALE GENOMIC DNA]</scope>
    <source>
        <strain evidence="4 5">AT3.9</strain>
    </source>
</reference>
<comment type="caution">
    <text evidence="4">The sequence shown here is derived from an EMBL/GenBank/DDBJ whole genome shotgun (WGS) entry which is preliminary data.</text>
</comment>
<name>A0A7W4VHB7_9HYPH</name>
<keyword evidence="1 4" id="KW-0032">Aminotransferase</keyword>
<dbReference type="InterPro" id="IPR035490">
    <property type="entry name" value="GlmS/FrlB_SIS"/>
</dbReference>
<dbReference type="GO" id="GO:0097367">
    <property type="term" value="F:carbohydrate derivative binding"/>
    <property type="evidence" value="ECO:0007669"/>
    <property type="project" value="InterPro"/>
</dbReference>
<keyword evidence="4" id="KW-0808">Transferase</keyword>
<evidence type="ECO:0000313" key="5">
    <source>
        <dbReference type="Proteomes" id="UP000532010"/>
    </source>
</evidence>
<dbReference type="SUPFAM" id="SSF53697">
    <property type="entry name" value="SIS domain"/>
    <property type="match status" value="1"/>
</dbReference>
<dbReference type="PROSITE" id="PS51464">
    <property type="entry name" value="SIS"/>
    <property type="match status" value="2"/>
</dbReference>
<organism evidence="4 5">
    <name type="scientific">Microvirga lupini</name>
    <dbReference type="NCBI Taxonomy" id="420324"/>
    <lineage>
        <taxon>Bacteria</taxon>
        <taxon>Pseudomonadati</taxon>
        <taxon>Pseudomonadota</taxon>
        <taxon>Alphaproteobacteria</taxon>
        <taxon>Hyphomicrobiales</taxon>
        <taxon>Methylobacteriaceae</taxon>
        <taxon>Microvirga</taxon>
    </lineage>
</organism>
<dbReference type="AlphaFoldDB" id="A0A7W4VHB7"/>
<dbReference type="GO" id="GO:0004360">
    <property type="term" value="F:glutamine-fructose-6-phosphate transaminase (isomerizing) activity"/>
    <property type="evidence" value="ECO:0007669"/>
    <property type="project" value="UniProtKB-EC"/>
</dbReference>
<sequence>MMTPEPNSAVSTITAMLREAQEAPQVVASLLDSNTPLCRDLGERLRASPPPFAVTCARGSSDNAATFVKYLLEIHSGLVTASVGPSVTSVYEARPRMRDALFLAVSQSGRSPDILNLAQAGRDDGALTVALVNDTSSPLASTCEVVLPLHAGPEKSVAATKSFIAALAAGLQLVAHWSQDQDLLNALDTLPEVLAKASAVDWSSALPLLSDADNLFVVGRGVGFAVAQEAALKLKETSGVHAEAMSAAELMHGPWTLAGDHFPILVLSQQDETLSGVNDLVTKLNEHGVPVVVAGAAEGPASVMLPAVEDVHPYLAPIALIQSFYPLVNAVALARGRNPDSPPRLRKVTETV</sequence>
<dbReference type="RefSeq" id="WP_183446306.1">
    <property type="nucleotide sequence ID" value="NZ_JACHWB010000001.1"/>
</dbReference>
<feature type="domain" description="SIS" evidence="3">
    <location>
        <begin position="205"/>
        <end position="342"/>
    </location>
</feature>
<dbReference type="InterPro" id="IPR035466">
    <property type="entry name" value="GlmS/AgaS_SIS"/>
</dbReference>
<dbReference type="CDD" id="cd05008">
    <property type="entry name" value="SIS_GlmS_GlmD_1"/>
    <property type="match status" value="1"/>
</dbReference>
<evidence type="ECO:0000256" key="2">
    <source>
        <dbReference type="ARBA" id="ARBA00022737"/>
    </source>
</evidence>
<dbReference type="InterPro" id="IPR001347">
    <property type="entry name" value="SIS_dom"/>
</dbReference>
<dbReference type="EC" id="2.6.1.16" evidence="4"/>
<keyword evidence="2" id="KW-0677">Repeat</keyword>